<comment type="caution">
    <text evidence="1">The sequence shown here is derived from an EMBL/GenBank/DDBJ whole genome shotgun (WGS) entry which is preliminary data.</text>
</comment>
<reference evidence="1" key="1">
    <citation type="submission" date="2020-04" db="EMBL/GenBank/DDBJ databases">
        <authorList>
            <person name="Broberg M."/>
        </authorList>
    </citation>
    <scope>NUCLEOTIDE SEQUENCE</scope>
</reference>
<evidence type="ECO:0000313" key="2">
    <source>
        <dbReference type="Proteomes" id="UP000836387"/>
    </source>
</evidence>
<dbReference type="EMBL" id="CADEHS020000646">
    <property type="protein sequence ID" value="CAG9956942.1"/>
    <property type="molecule type" value="Genomic_DNA"/>
</dbReference>
<gene>
    <name evidence="1" type="ORF">CRV2_00015499</name>
</gene>
<proteinExistence type="predicted"/>
<evidence type="ECO:0000313" key="1">
    <source>
        <dbReference type="EMBL" id="CAG9956942.1"/>
    </source>
</evidence>
<organism evidence="1 2">
    <name type="scientific">Clonostachys rosea f. rosea IK726</name>
    <dbReference type="NCBI Taxonomy" id="1349383"/>
    <lineage>
        <taxon>Eukaryota</taxon>
        <taxon>Fungi</taxon>
        <taxon>Dikarya</taxon>
        <taxon>Ascomycota</taxon>
        <taxon>Pezizomycotina</taxon>
        <taxon>Sordariomycetes</taxon>
        <taxon>Hypocreomycetidae</taxon>
        <taxon>Hypocreales</taxon>
        <taxon>Bionectriaceae</taxon>
        <taxon>Clonostachys</taxon>
    </lineage>
</organism>
<name>A0ACA9UTY5_BIOOC</name>
<reference evidence="1" key="2">
    <citation type="submission" date="2021-10" db="EMBL/GenBank/DDBJ databases">
        <authorList>
            <person name="Piombo E."/>
        </authorList>
    </citation>
    <scope>NUCLEOTIDE SEQUENCE</scope>
</reference>
<protein>
    <submittedName>
        <fullName evidence="1">Uncharacterized protein</fullName>
    </submittedName>
</protein>
<keyword evidence="2" id="KW-1185">Reference proteome</keyword>
<sequence length="248" mass="27169">MHLLNPFSALLMGTILAGLASGVAINNQPSTENADTPFADLGLSAQFWAKMSAYCGQRAPKRDTFQSLAEASIPDGYDLVKPDAFKSYAQVIKWEGAWTEHLVTCYGLVVVGDAAQPTDKDKLLAHFFAIDHSMDTLWNKIKVDIGSKGQKNLRAWLSAPEVATAYPDLPKADIQKLEDKMKAVIKDFTGKDATVRHHNMQDVPNVKGDIGTMQLNNEDKSVKIDGKLVPFGESLRKGNSNNSKCSHH</sequence>
<dbReference type="Proteomes" id="UP000836387">
    <property type="component" value="Unassembled WGS sequence"/>
</dbReference>
<accession>A0ACA9UTY5</accession>